<dbReference type="AlphaFoldDB" id="A0A369KNV4"/>
<dbReference type="SUPFAM" id="SSF56317">
    <property type="entry name" value="Carbon-nitrogen hydrolase"/>
    <property type="match status" value="1"/>
</dbReference>
<keyword evidence="2" id="KW-0378">Hydrolase</keyword>
<dbReference type="InterPro" id="IPR036526">
    <property type="entry name" value="C-N_Hydrolase_sf"/>
</dbReference>
<sequence>MLISCIQVNPQENVRENLKVIINYIFEAAKLGSEIVVLPEMFTFMGNELDRKKTKDQINEGVFAEVQAVAKQLNIYLIAGSHSEKIQNNENKVYNTSVTYNPEGEIINVYRKQHLFNLKDKEGKSLYCESDTFEFGSSPIPYFMKTKNNQEWNALNIICYDLRFPEIVRSQAAKFTNNFDIIFVPAAFTWQTGKEHWEILLRARAIENQCYVVACNQTGYFYNQQKRNYGHSMIVDPWGNIVARLEEECGLLSCEISKESIELSRIRLPALQDRKIFG</sequence>
<keyword evidence="3" id="KW-1185">Reference proteome</keyword>
<evidence type="ECO:0000313" key="3">
    <source>
        <dbReference type="Proteomes" id="UP000253934"/>
    </source>
</evidence>
<dbReference type="PROSITE" id="PS50263">
    <property type="entry name" value="CN_HYDROLASE"/>
    <property type="match status" value="1"/>
</dbReference>
<reference evidence="2" key="1">
    <citation type="submission" date="2018-04" db="EMBL/GenBank/DDBJ databases">
        <title>Draft genome sequence of the Candidatus Spirobacillus cienkowskii, a pathogen of freshwater Daphnia species, reconstructed from hemolymph metagenomic reads.</title>
        <authorList>
            <person name="Bresciani L."/>
            <person name="Lemos L.N."/>
            <person name="Wale N."/>
            <person name="Lin J.Y."/>
            <person name="Fernandes G.R."/>
            <person name="Duffy M.A."/>
            <person name="Rodrigues J.M."/>
        </authorList>
    </citation>
    <scope>NUCLEOTIDE SEQUENCE [LARGE SCALE GENOMIC DNA]</scope>
    <source>
        <strain evidence="2">Binning01</strain>
    </source>
</reference>
<proteinExistence type="predicted"/>
<accession>A0A369KNV4</accession>
<evidence type="ECO:0000313" key="2">
    <source>
        <dbReference type="EMBL" id="RDB36261.1"/>
    </source>
</evidence>
<dbReference type="Gene3D" id="3.60.110.10">
    <property type="entry name" value="Carbon-nitrogen hydrolase"/>
    <property type="match status" value="1"/>
</dbReference>
<dbReference type="GO" id="GO:0016787">
    <property type="term" value="F:hydrolase activity"/>
    <property type="evidence" value="ECO:0007669"/>
    <property type="project" value="UniProtKB-KW"/>
</dbReference>
<name>A0A369KNV4_9BACT</name>
<comment type="caution">
    <text evidence="2">The sequence shown here is derived from an EMBL/GenBank/DDBJ whole genome shotgun (WGS) entry which is preliminary data.</text>
</comment>
<feature type="domain" description="CN hydrolase" evidence="1">
    <location>
        <begin position="1"/>
        <end position="258"/>
    </location>
</feature>
<dbReference type="PANTHER" id="PTHR23088:SF27">
    <property type="entry name" value="DEAMINATED GLUTATHIONE AMIDASE"/>
    <property type="match status" value="1"/>
</dbReference>
<dbReference type="Pfam" id="PF00795">
    <property type="entry name" value="CN_hydrolase"/>
    <property type="match status" value="1"/>
</dbReference>
<dbReference type="PANTHER" id="PTHR23088">
    <property type="entry name" value="NITRILASE-RELATED"/>
    <property type="match status" value="1"/>
</dbReference>
<gene>
    <name evidence="2" type="ORF">DCC88_06180</name>
</gene>
<dbReference type="EMBL" id="QOVW01000064">
    <property type="protein sequence ID" value="RDB36261.1"/>
    <property type="molecule type" value="Genomic_DNA"/>
</dbReference>
<protein>
    <submittedName>
        <fullName evidence="2">Carbon-nitrogen hydrolase family protein</fullName>
    </submittedName>
</protein>
<dbReference type="InterPro" id="IPR003010">
    <property type="entry name" value="C-N_Hydrolase"/>
</dbReference>
<organism evidence="2 3">
    <name type="scientific">Spirobacillus cienkowskii</name>
    <dbReference type="NCBI Taxonomy" id="495820"/>
    <lineage>
        <taxon>Bacteria</taxon>
        <taxon>Pseudomonadati</taxon>
        <taxon>Bdellovibrionota</taxon>
        <taxon>Oligoflexia</taxon>
        <taxon>Silvanigrellales</taxon>
        <taxon>Spirobacillus</taxon>
    </lineage>
</organism>
<dbReference type="Proteomes" id="UP000253934">
    <property type="component" value="Unassembled WGS sequence"/>
</dbReference>
<evidence type="ECO:0000259" key="1">
    <source>
        <dbReference type="PROSITE" id="PS50263"/>
    </source>
</evidence>